<dbReference type="GO" id="GO:0005275">
    <property type="term" value="F:amine transmembrane transporter activity"/>
    <property type="evidence" value="ECO:0007669"/>
    <property type="project" value="EnsemblFungi"/>
</dbReference>
<gene>
    <name evidence="8" type="primary">KAFR0I00710</name>
    <name evidence="8" type="ORF">KAFR_0I00710</name>
</gene>
<dbReference type="Pfam" id="PF07690">
    <property type="entry name" value="MFS_1"/>
    <property type="match status" value="1"/>
</dbReference>
<evidence type="ECO:0000256" key="5">
    <source>
        <dbReference type="SAM" id="MobiDB-lite"/>
    </source>
</evidence>
<feature type="transmembrane region" description="Helical" evidence="6">
    <location>
        <begin position="96"/>
        <end position="118"/>
    </location>
</feature>
<evidence type="ECO:0000259" key="7">
    <source>
        <dbReference type="PROSITE" id="PS50850"/>
    </source>
</evidence>
<name>H2AZQ2_KAZAF</name>
<dbReference type="PANTHER" id="PTHR23502">
    <property type="entry name" value="MAJOR FACILITATOR SUPERFAMILY"/>
    <property type="match status" value="1"/>
</dbReference>
<dbReference type="Proteomes" id="UP000005220">
    <property type="component" value="Chromosome 9"/>
</dbReference>
<sequence>MSNKASEVSNSSITSINVPTKGQRRQQKQPSNDCLTDAEWAELTEITMGVSPEETDVLNYGAEAADTLSTIKKYKKEYGVKELIELSYSSLTKEQALTIFLIIIFIGFLGPMSGNIYIPALPLLQIEYNVSSTTINATVSVFMAVFAVGPLFWGMFADVGGRKILYLISLLLMTLINVLLSVLPTNIAALFVLRILQAFSSSSVITLGAGTITDITPPKHRGKAIGYFMIGPNMGPIVAPIIAGLILMKGNYWRWLFGFTSIMSGVAFIVVLIFLPETLRCKVGNGDPGWRSTQADSGSEEGIDLPRALYAPEYKRWTFFSDIGVRKPVSSHPQFKEQYPAPPKPSLTLYWHLIKIAPVTLTSISTALLFANYYAFSVTFSHFLKDEYNFSQLAIGAAYVCPGIAMLLGSQIGGHLSDKTRSIWIKNHEGQEFPLELRLALQMWGIILNTVGCIGYGWSIQHKYHIAIILMFSAFLALGMTWTSNTTMTYLTELLAQRAASTVALSSFFRNIAAAIGSAIIVKLYTIMGVGWCFTGLGLCNLISLMFNWYLVRYSGLWQNKVTASRTVKAKIPKK</sequence>
<feature type="transmembrane region" description="Helical" evidence="6">
    <location>
        <begin position="252"/>
        <end position="275"/>
    </location>
</feature>
<feature type="transmembrane region" description="Helical" evidence="6">
    <location>
        <begin position="503"/>
        <end position="521"/>
    </location>
</feature>
<dbReference type="GeneID" id="13883488"/>
<accession>H2AZQ2</accession>
<evidence type="ECO:0000313" key="8">
    <source>
        <dbReference type="EMBL" id="CCF59852.1"/>
    </source>
</evidence>
<feature type="transmembrane region" description="Helical" evidence="6">
    <location>
        <begin position="189"/>
        <end position="212"/>
    </location>
</feature>
<proteinExistence type="predicted"/>
<feature type="region of interest" description="Disordered" evidence="5">
    <location>
        <begin position="1"/>
        <end position="33"/>
    </location>
</feature>
<dbReference type="GO" id="GO:0030476">
    <property type="term" value="P:ascospore wall assembly"/>
    <property type="evidence" value="ECO:0007669"/>
    <property type="project" value="EnsemblFungi"/>
</dbReference>
<dbReference type="InterPro" id="IPR020846">
    <property type="entry name" value="MFS_dom"/>
</dbReference>
<evidence type="ECO:0000256" key="3">
    <source>
        <dbReference type="ARBA" id="ARBA00022989"/>
    </source>
</evidence>
<reference evidence="8 9" key="1">
    <citation type="journal article" date="2011" name="Proc. Natl. Acad. Sci. U.S.A.">
        <title>Evolutionary erosion of yeast sex chromosomes by mating-type switching accidents.</title>
        <authorList>
            <person name="Gordon J.L."/>
            <person name="Armisen D."/>
            <person name="Proux-Wera E."/>
            <person name="Oheigeartaigh S.S."/>
            <person name="Byrne K.P."/>
            <person name="Wolfe K.H."/>
        </authorList>
    </citation>
    <scope>NUCLEOTIDE SEQUENCE [LARGE SCALE GENOMIC DNA]</scope>
    <source>
        <strain evidence="9">ATCC 22294 / BCRC 22015 / CBS 2517 / CECT 1963 / NBRC 1671 / NRRL Y-8276</strain>
    </source>
</reference>
<protein>
    <recommendedName>
        <fullName evidence="7">Major facilitator superfamily (MFS) profile domain-containing protein</fullName>
    </recommendedName>
</protein>
<organism evidence="8 9">
    <name type="scientific">Kazachstania africana (strain ATCC 22294 / BCRC 22015 / CBS 2517 / CECT 1963 / NBRC 1671 / NRRL Y-8276)</name>
    <name type="common">Yeast</name>
    <name type="synonym">Kluyveromyces africanus</name>
    <dbReference type="NCBI Taxonomy" id="1071382"/>
    <lineage>
        <taxon>Eukaryota</taxon>
        <taxon>Fungi</taxon>
        <taxon>Dikarya</taxon>
        <taxon>Ascomycota</taxon>
        <taxon>Saccharomycotina</taxon>
        <taxon>Saccharomycetes</taxon>
        <taxon>Saccharomycetales</taxon>
        <taxon>Saccharomycetaceae</taxon>
        <taxon>Kazachstania</taxon>
    </lineage>
</organism>
<evidence type="ECO:0000256" key="6">
    <source>
        <dbReference type="SAM" id="Phobius"/>
    </source>
</evidence>
<feature type="transmembrane region" description="Helical" evidence="6">
    <location>
        <begin position="464"/>
        <end position="482"/>
    </location>
</feature>
<dbReference type="InterPro" id="IPR011701">
    <property type="entry name" value="MFS"/>
</dbReference>
<feature type="transmembrane region" description="Helical" evidence="6">
    <location>
        <begin position="437"/>
        <end position="458"/>
    </location>
</feature>
<dbReference type="RefSeq" id="XP_003958987.1">
    <property type="nucleotide sequence ID" value="XM_003958938.1"/>
</dbReference>
<dbReference type="FunCoup" id="H2AZQ2">
    <property type="interactions" value="38"/>
</dbReference>
<dbReference type="GO" id="GO:0005886">
    <property type="term" value="C:plasma membrane"/>
    <property type="evidence" value="ECO:0007669"/>
    <property type="project" value="TreeGrafter"/>
</dbReference>
<keyword evidence="2 6" id="KW-0812">Transmembrane</keyword>
<evidence type="ECO:0000313" key="9">
    <source>
        <dbReference type="Proteomes" id="UP000005220"/>
    </source>
</evidence>
<dbReference type="SUPFAM" id="SSF103473">
    <property type="entry name" value="MFS general substrate transporter"/>
    <property type="match status" value="1"/>
</dbReference>
<dbReference type="AlphaFoldDB" id="H2AZQ2"/>
<dbReference type="EMBL" id="HE650829">
    <property type="protein sequence ID" value="CCF59852.1"/>
    <property type="molecule type" value="Genomic_DNA"/>
</dbReference>
<feature type="compositionally biased region" description="Polar residues" evidence="5">
    <location>
        <begin position="1"/>
        <end position="20"/>
    </location>
</feature>
<dbReference type="HOGENOM" id="CLU_008455_8_7_1"/>
<evidence type="ECO:0000256" key="1">
    <source>
        <dbReference type="ARBA" id="ARBA00004141"/>
    </source>
</evidence>
<dbReference type="GO" id="GO:0005628">
    <property type="term" value="C:prospore membrane"/>
    <property type="evidence" value="ECO:0007669"/>
    <property type="project" value="EnsemblFungi"/>
</dbReference>
<evidence type="ECO:0000256" key="4">
    <source>
        <dbReference type="ARBA" id="ARBA00023136"/>
    </source>
</evidence>
<dbReference type="Gene3D" id="1.20.1720.10">
    <property type="entry name" value="Multidrug resistance protein D"/>
    <property type="match status" value="1"/>
</dbReference>
<dbReference type="PANTHER" id="PTHR23502:SF21">
    <property type="entry name" value="DITYROSINE TRANSPORTER 1"/>
    <property type="match status" value="1"/>
</dbReference>
<feature type="transmembrane region" description="Helical" evidence="6">
    <location>
        <begin position="353"/>
        <end position="376"/>
    </location>
</feature>
<feature type="transmembrane region" description="Helical" evidence="6">
    <location>
        <begin position="138"/>
        <end position="157"/>
    </location>
</feature>
<feature type="transmembrane region" description="Helical" evidence="6">
    <location>
        <begin position="527"/>
        <end position="551"/>
    </location>
</feature>
<dbReference type="OrthoDB" id="3066029at2759"/>
<evidence type="ECO:0000256" key="2">
    <source>
        <dbReference type="ARBA" id="ARBA00022692"/>
    </source>
</evidence>
<dbReference type="InterPro" id="IPR036259">
    <property type="entry name" value="MFS_trans_sf"/>
</dbReference>
<comment type="subcellular location">
    <subcellularLocation>
        <location evidence="1">Membrane</location>
        <topology evidence="1">Multi-pass membrane protein</topology>
    </subcellularLocation>
</comment>
<dbReference type="PROSITE" id="PS50850">
    <property type="entry name" value="MFS"/>
    <property type="match status" value="1"/>
</dbReference>
<keyword evidence="9" id="KW-1185">Reference proteome</keyword>
<dbReference type="KEGG" id="kaf:KAFR_0I00710"/>
<feature type="transmembrane region" description="Helical" evidence="6">
    <location>
        <begin position="224"/>
        <end position="246"/>
    </location>
</feature>
<dbReference type="Gene3D" id="1.20.1250.20">
    <property type="entry name" value="MFS general substrate transporter like domains"/>
    <property type="match status" value="1"/>
</dbReference>
<feature type="domain" description="Major facilitator superfamily (MFS) profile" evidence="7">
    <location>
        <begin position="99"/>
        <end position="556"/>
    </location>
</feature>
<feature type="transmembrane region" description="Helical" evidence="6">
    <location>
        <begin position="164"/>
        <end position="183"/>
    </location>
</feature>
<feature type="transmembrane region" description="Helical" evidence="6">
    <location>
        <begin position="396"/>
        <end position="416"/>
    </location>
</feature>
<dbReference type="InParanoid" id="H2AZQ2"/>
<keyword evidence="3 6" id="KW-1133">Transmembrane helix</keyword>
<keyword evidence="4 6" id="KW-0472">Membrane</keyword>
<dbReference type="CDD" id="cd17323">
    <property type="entry name" value="MFS_Tpo1_MDR_like"/>
    <property type="match status" value="1"/>
</dbReference>
<dbReference type="eggNOG" id="KOG0255">
    <property type="taxonomic scope" value="Eukaryota"/>
</dbReference>